<proteinExistence type="predicted"/>
<name>A0AAW1F214_ZOAVI</name>
<evidence type="ECO:0000313" key="2">
    <source>
        <dbReference type="EMBL" id="KAK9528210.1"/>
    </source>
</evidence>
<dbReference type="EMBL" id="JBCEZU010000112">
    <property type="protein sequence ID" value="KAK9528210.1"/>
    <property type="molecule type" value="Genomic_DNA"/>
</dbReference>
<dbReference type="AlphaFoldDB" id="A0AAW1F214"/>
<comment type="caution">
    <text evidence="2">The sequence shown here is derived from an EMBL/GenBank/DDBJ whole genome shotgun (WGS) entry which is preliminary data.</text>
</comment>
<dbReference type="Proteomes" id="UP001488805">
    <property type="component" value="Unassembled WGS sequence"/>
</dbReference>
<sequence>MRFKQTGSYHMSPAASGQEEKMQRWFTSGDNRAHSHGVYRLCPIGGFRNVQTISESERILPSNKRPDKQSRDVKCTTFTQIKVFLMDV</sequence>
<evidence type="ECO:0000256" key="1">
    <source>
        <dbReference type="SAM" id="MobiDB-lite"/>
    </source>
</evidence>
<reference evidence="2 3" key="1">
    <citation type="journal article" date="2024" name="Genome Biol. Evol.">
        <title>Chromosome-level genome assembly of the viviparous eelpout Zoarces viviparus.</title>
        <authorList>
            <person name="Fuhrmann N."/>
            <person name="Brasseur M.V."/>
            <person name="Bakowski C.E."/>
            <person name="Podsiadlowski L."/>
            <person name="Prost S."/>
            <person name="Krehenwinkel H."/>
            <person name="Mayer C."/>
        </authorList>
    </citation>
    <scope>NUCLEOTIDE SEQUENCE [LARGE SCALE GENOMIC DNA]</scope>
    <source>
        <strain evidence="2">NO-MEL_2022_Ind0_liver</strain>
    </source>
</reference>
<gene>
    <name evidence="2" type="ORF">VZT92_014695</name>
</gene>
<protein>
    <submittedName>
        <fullName evidence="2">Uncharacterized protein</fullName>
    </submittedName>
</protein>
<evidence type="ECO:0000313" key="3">
    <source>
        <dbReference type="Proteomes" id="UP001488805"/>
    </source>
</evidence>
<feature type="region of interest" description="Disordered" evidence="1">
    <location>
        <begin position="1"/>
        <end position="24"/>
    </location>
</feature>
<accession>A0AAW1F214</accession>
<keyword evidence="3" id="KW-1185">Reference proteome</keyword>
<organism evidence="2 3">
    <name type="scientific">Zoarces viviparus</name>
    <name type="common">Viviparous eelpout</name>
    <name type="synonym">Blennius viviparus</name>
    <dbReference type="NCBI Taxonomy" id="48416"/>
    <lineage>
        <taxon>Eukaryota</taxon>
        <taxon>Metazoa</taxon>
        <taxon>Chordata</taxon>
        <taxon>Craniata</taxon>
        <taxon>Vertebrata</taxon>
        <taxon>Euteleostomi</taxon>
        <taxon>Actinopterygii</taxon>
        <taxon>Neopterygii</taxon>
        <taxon>Teleostei</taxon>
        <taxon>Neoteleostei</taxon>
        <taxon>Acanthomorphata</taxon>
        <taxon>Eupercaria</taxon>
        <taxon>Perciformes</taxon>
        <taxon>Cottioidei</taxon>
        <taxon>Zoarcales</taxon>
        <taxon>Zoarcidae</taxon>
        <taxon>Zoarcinae</taxon>
        <taxon>Zoarces</taxon>
    </lineage>
</organism>